<feature type="region of interest" description="Disordered" evidence="1">
    <location>
        <begin position="17"/>
        <end position="126"/>
    </location>
</feature>
<name>A0AAD4BJ23_BOLED</name>
<accession>A0AAD4BJ23</accession>
<proteinExistence type="predicted"/>
<dbReference type="AlphaFoldDB" id="A0AAD4BJ23"/>
<protein>
    <submittedName>
        <fullName evidence="2">Uncharacterized protein</fullName>
    </submittedName>
</protein>
<keyword evidence="3" id="KW-1185">Reference proteome</keyword>
<reference evidence="2" key="2">
    <citation type="journal article" date="2020" name="Nat. Commun.">
        <title>Large-scale genome sequencing of mycorrhizal fungi provides insights into the early evolution of symbiotic traits.</title>
        <authorList>
            <person name="Miyauchi S."/>
            <person name="Kiss E."/>
            <person name="Kuo A."/>
            <person name="Drula E."/>
            <person name="Kohler A."/>
            <person name="Sanchez-Garcia M."/>
            <person name="Morin E."/>
            <person name="Andreopoulos B."/>
            <person name="Barry K.W."/>
            <person name="Bonito G."/>
            <person name="Buee M."/>
            <person name="Carver A."/>
            <person name="Chen C."/>
            <person name="Cichocki N."/>
            <person name="Clum A."/>
            <person name="Culley D."/>
            <person name="Crous P.W."/>
            <person name="Fauchery L."/>
            <person name="Girlanda M."/>
            <person name="Hayes R.D."/>
            <person name="Keri Z."/>
            <person name="LaButti K."/>
            <person name="Lipzen A."/>
            <person name="Lombard V."/>
            <person name="Magnuson J."/>
            <person name="Maillard F."/>
            <person name="Murat C."/>
            <person name="Nolan M."/>
            <person name="Ohm R.A."/>
            <person name="Pangilinan J."/>
            <person name="Pereira M.F."/>
            <person name="Perotto S."/>
            <person name="Peter M."/>
            <person name="Pfister S."/>
            <person name="Riley R."/>
            <person name="Sitrit Y."/>
            <person name="Stielow J.B."/>
            <person name="Szollosi G."/>
            <person name="Zifcakova L."/>
            <person name="Stursova M."/>
            <person name="Spatafora J.W."/>
            <person name="Tedersoo L."/>
            <person name="Vaario L.M."/>
            <person name="Yamada A."/>
            <person name="Yan M."/>
            <person name="Wang P."/>
            <person name="Xu J."/>
            <person name="Bruns T."/>
            <person name="Baldrian P."/>
            <person name="Vilgalys R."/>
            <person name="Dunand C."/>
            <person name="Henrissat B."/>
            <person name="Grigoriev I.V."/>
            <person name="Hibbett D."/>
            <person name="Nagy L.G."/>
            <person name="Martin F.M."/>
        </authorList>
    </citation>
    <scope>NUCLEOTIDE SEQUENCE</scope>
    <source>
        <strain evidence="2">BED1</strain>
    </source>
</reference>
<gene>
    <name evidence="2" type="ORF">L210DRAFT_3507853</name>
</gene>
<evidence type="ECO:0000256" key="1">
    <source>
        <dbReference type="SAM" id="MobiDB-lite"/>
    </source>
</evidence>
<evidence type="ECO:0000313" key="2">
    <source>
        <dbReference type="EMBL" id="KAF8431514.1"/>
    </source>
</evidence>
<reference evidence="2" key="1">
    <citation type="submission" date="2019-10" db="EMBL/GenBank/DDBJ databases">
        <authorList>
            <consortium name="DOE Joint Genome Institute"/>
            <person name="Kuo A."/>
            <person name="Miyauchi S."/>
            <person name="Kiss E."/>
            <person name="Drula E."/>
            <person name="Kohler A."/>
            <person name="Sanchez-Garcia M."/>
            <person name="Andreopoulos B."/>
            <person name="Barry K.W."/>
            <person name="Bonito G."/>
            <person name="Buee M."/>
            <person name="Carver A."/>
            <person name="Chen C."/>
            <person name="Cichocki N."/>
            <person name="Clum A."/>
            <person name="Culley D."/>
            <person name="Crous P.W."/>
            <person name="Fauchery L."/>
            <person name="Girlanda M."/>
            <person name="Hayes R."/>
            <person name="Keri Z."/>
            <person name="LaButti K."/>
            <person name="Lipzen A."/>
            <person name="Lombard V."/>
            <person name="Magnuson J."/>
            <person name="Maillard F."/>
            <person name="Morin E."/>
            <person name="Murat C."/>
            <person name="Nolan M."/>
            <person name="Ohm R."/>
            <person name="Pangilinan J."/>
            <person name="Pereira M."/>
            <person name="Perotto S."/>
            <person name="Peter M."/>
            <person name="Riley R."/>
            <person name="Sitrit Y."/>
            <person name="Stielow B."/>
            <person name="Szollosi G."/>
            <person name="Zifcakova L."/>
            <person name="Stursova M."/>
            <person name="Spatafora J.W."/>
            <person name="Tedersoo L."/>
            <person name="Vaario L.-M."/>
            <person name="Yamada A."/>
            <person name="Yan M."/>
            <person name="Wang P."/>
            <person name="Xu J."/>
            <person name="Bruns T."/>
            <person name="Baldrian P."/>
            <person name="Vilgalys R."/>
            <person name="Henrissat B."/>
            <person name="Grigoriev I.V."/>
            <person name="Hibbett D."/>
            <person name="Nagy L.G."/>
            <person name="Martin F.M."/>
        </authorList>
    </citation>
    <scope>NUCLEOTIDE SEQUENCE</scope>
    <source>
        <strain evidence="2">BED1</strain>
    </source>
</reference>
<comment type="caution">
    <text evidence="2">The sequence shown here is derived from an EMBL/GenBank/DDBJ whole genome shotgun (WGS) entry which is preliminary data.</text>
</comment>
<dbReference type="EMBL" id="WHUW01000049">
    <property type="protein sequence ID" value="KAF8431514.1"/>
    <property type="molecule type" value="Genomic_DNA"/>
</dbReference>
<organism evidence="2 3">
    <name type="scientific">Boletus edulis BED1</name>
    <dbReference type="NCBI Taxonomy" id="1328754"/>
    <lineage>
        <taxon>Eukaryota</taxon>
        <taxon>Fungi</taxon>
        <taxon>Dikarya</taxon>
        <taxon>Basidiomycota</taxon>
        <taxon>Agaricomycotina</taxon>
        <taxon>Agaricomycetes</taxon>
        <taxon>Agaricomycetidae</taxon>
        <taxon>Boletales</taxon>
        <taxon>Boletineae</taxon>
        <taxon>Boletaceae</taxon>
        <taxon>Boletoideae</taxon>
        <taxon>Boletus</taxon>
    </lineage>
</organism>
<sequence length="126" mass="13488">MQQLGFLTSAKRKLSEKAQAALDDPNSTTGKCKNDLDGGATSAAKKARVGQEGSVPTTKARTARDNTQGHSTSQSMSRQPIVHSEEENFGSAASGAKNTHVDQGDRQHRPRTWHIPVNASSTHCAY</sequence>
<evidence type="ECO:0000313" key="3">
    <source>
        <dbReference type="Proteomes" id="UP001194468"/>
    </source>
</evidence>
<feature type="compositionally biased region" description="Polar residues" evidence="1">
    <location>
        <begin position="54"/>
        <end position="78"/>
    </location>
</feature>
<dbReference type="Proteomes" id="UP001194468">
    <property type="component" value="Unassembled WGS sequence"/>
</dbReference>